<evidence type="ECO:0000313" key="1">
    <source>
        <dbReference type="EMBL" id="CRL04098.1"/>
    </source>
</evidence>
<evidence type="ECO:0000313" key="2">
    <source>
        <dbReference type="Proteomes" id="UP000183832"/>
    </source>
</evidence>
<accession>A0A1J1IWN3</accession>
<gene>
    <name evidence="1" type="ORF">CLUMA_CG017211</name>
</gene>
<dbReference type="EMBL" id="CVRI01000061">
    <property type="protein sequence ID" value="CRL04098.1"/>
    <property type="molecule type" value="Genomic_DNA"/>
</dbReference>
<dbReference type="Proteomes" id="UP000183832">
    <property type="component" value="Unassembled WGS sequence"/>
</dbReference>
<organism evidence="1 2">
    <name type="scientific">Clunio marinus</name>
    <dbReference type="NCBI Taxonomy" id="568069"/>
    <lineage>
        <taxon>Eukaryota</taxon>
        <taxon>Metazoa</taxon>
        <taxon>Ecdysozoa</taxon>
        <taxon>Arthropoda</taxon>
        <taxon>Hexapoda</taxon>
        <taxon>Insecta</taxon>
        <taxon>Pterygota</taxon>
        <taxon>Neoptera</taxon>
        <taxon>Endopterygota</taxon>
        <taxon>Diptera</taxon>
        <taxon>Nematocera</taxon>
        <taxon>Chironomoidea</taxon>
        <taxon>Chironomidae</taxon>
        <taxon>Clunio</taxon>
    </lineage>
</organism>
<proteinExistence type="predicted"/>
<name>A0A1J1IWN3_9DIPT</name>
<sequence>MFAPGVVFERYQQREDDPNFHSIQRNFQKFLCMYISLFILKSAAQHAVVLNIKKPSQSTKFKAFKINVK</sequence>
<protein>
    <submittedName>
        <fullName evidence="1">CLUMA_CG017211, isoform A</fullName>
    </submittedName>
</protein>
<reference evidence="1 2" key="1">
    <citation type="submission" date="2015-04" db="EMBL/GenBank/DDBJ databases">
        <authorList>
            <person name="Syromyatnikov M.Y."/>
            <person name="Popov V.N."/>
        </authorList>
    </citation>
    <scope>NUCLEOTIDE SEQUENCE [LARGE SCALE GENOMIC DNA]</scope>
</reference>
<keyword evidence="2" id="KW-1185">Reference proteome</keyword>
<dbReference type="AlphaFoldDB" id="A0A1J1IWN3"/>